<protein>
    <submittedName>
        <fullName evidence="1">BgtAc-30747</fullName>
    </submittedName>
</protein>
<reference evidence="1 2" key="1">
    <citation type="submission" date="2018-08" db="EMBL/GenBank/DDBJ databases">
        <authorList>
            <person name="Muller C M."/>
        </authorList>
    </citation>
    <scope>NUCLEOTIDE SEQUENCE [LARGE SCALE GENOMIC DNA]</scope>
</reference>
<organism evidence="1 2">
    <name type="scientific">Blumeria graminis f. sp. tritici</name>
    <dbReference type="NCBI Taxonomy" id="62690"/>
    <lineage>
        <taxon>Eukaryota</taxon>
        <taxon>Fungi</taxon>
        <taxon>Dikarya</taxon>
        <taxon>Ascomycota</taxon>
        <taxon>Pezizomycotina</taxon>
        <taxon>Leotiomycetes</taxon>
        <taxon>Erysiphales</taxon>
        <taxon>Erysiphaceae</taxon>
        <taxon>Blumeria</taxon>
    </lineage>
</organism>
<dbReference type="EMBL" id="LR026994">
    <property type="protein sequence ID" value="VDB96394.1"/>
    <property type="molecule type" value="Genomic_DNA"/>
</dbReference>
<dbReference type="Proteomes" id="UP000324639">
    <property type="component" value="Chromosome Bgt_-11"/>
</dbReference>
<dbReference type="AlphaFoldDB" id="A0A9X9MQ26"/>
<evidence type="ECO:0000313" key="2">
    <source>
        <dbReference type="Proteomes" id="UP000324639"/>
    </source>
</evidence>
<proteinExistence type="predicted"/>
<evidence type="ECO:0000313" key="1">
    <source>
        <dbReference type="EMBL" id="VDB96394.1"/>
    </source>
</evidence>
<gene>
    <name evidence="1" type="ORF">BGT96224V316_LOCUS8374</name>
</gene>
<accession>A0A9X9MQ26</accession>
<sequence>MTKLQCIFAFLTCSSPNSRQKGRLVIAGGDNLPFYGVYHPPSYCSFPMPKINPDQIVKIERASKTGSHMAKYCSTNIPIAEILALVTNGLVTVTQASNLKTNSYGDAETKCLDHIEHLSRTKDIKATINMSETLRVEKCSIASITNLCFRGKISVLGNYSGFVPPPSRNTISIVTDRPIKMRSLIEGTEMYKGWGHIENQAPGSSRGTYKGWESIENQALGWYRGNLHLFQKNEIKNVWVLRTSLFPSVQNGVLIATYLTLSSYPVDVIDDGFIYTTKSDEYSRTVAKGVTDDLSEEEVMKRYSYLLYSVIPMRPEKVRGDIGALQH</sequence>
<keyword evidence="2" id="KW-1185">Reference proteome</keyword>
<name>A0A9X9MQ26_BLUGR</name>